<protein>
    <submittedName>
        <fullName evidence="2">Uncharacterized protein</fullName>
    </submittedName>
</protein>
<dbReference type="AlphaFoldDB" id="A0A835T006"/>
<dbReference type="EMBL" id="JAEHOC010000016">
    <property type="protein sequence ID" value="KAG2434821.1"/>
    <property type="molecule type" value="Genomic_DNA"/>
</dbReference>
<reference evidence="2" key="1">
    <citation type="journal article" date="2020" name="bioRxiv">
        <title>Comparative genomics of Chlamydomonas.</title>
        <authorList>
            <person name="Craig R.J."/>
            <person name="Hasan A.R."/>
            <person name="Ness R.W."/>
            <person name="Keightley P.D."/>
        </authorList>
    </citation>
    <scope>NUCLEOTIDE SEQUENCE</scope>
    <source>
        <strain evidence="2">SAG 7.73</strain>
    </source>
</reference>
<comment type="caution">
    <text evidence="2">The sequence shown here is derived from an EMBL/GenBank/DDBJ whole genome shotgun (WGS) entry which is preliminary data.</text>
</comment>
<sequence length="200" mass="21391">MDMNSREDGLRRALSLAIPVGTQLGSVGLESVARATGLAAGICQWSLGSALRTAGAGAAFVNRNVLSPLSSFAFGGNGAISPSGVRYCTAACPQLVPEQRYRPTRTEQRLQRVSSSLRSGNAKCSIRKQAEQATEQQRQRQKQHTEQAPILIAHLAAPCSVSSEFMHDTDDHHYNHHAAHSSGDVAVWAVNTLGLQSSML</sequence>
<evidence type="ECO:0000313" key="3">
    <source>
        <dbReference type="Proteomes" id="UP000650467"/>
    </source>
</evidence>
<organism evidence="2 3">
    <name type="scientific">Chlamydomonas incerta</name>
    <dbReference type="NCBI Taxonomy" id="51695"/>
    <lineage>
        <taxon>Eukaryota</taxon>
        <taxon>Viridiplantae</taxon>
        <taxon>Chlorophyta</taxon>
        <taxon>core chlorophytes</taxon>
        <taxon>Chlorophyceae</taxon>
        <taxon>CS clade</taxon>
        <taxon>Chlamydomonadales</taxon>
        <taxon>Chlamydomonadaceae</taxon>
        <taxon>Chlamydomonas</taxon>
    </lineage>
</organism>
<keyword evidence="3" id="KW-1185">Reference proteome</keyword>
<dbReference type="Proteomes" id="UP000650467">
    <property type="component" value="Unassembled WGS sequence"/>
</dbReference>
<gene>
    <name evidence="2" type="ORF">HXX76_007706</name>
</gene>
<dbReference type="OrthoDB" id="536346at2759"/>
<feature type="region of interest" description="Disordered" evidence="1">
    <location>
        <begin position="114"/>
        <end position="146"/>
    </location>
</feature>
<accession>A0A835T006</accession>
<name>A0A835T006_CHLIN</name>
<proteinExistence type="predicted"/>
<evidence type="ECO:0000313" key="2">
    <source>
        <dbReference type="EMBL" id="KAG2434821.1"/>
    </source>
</evidence>
<evidence type="ECO:0000256" key="1">
    <source>
        <dbReference type="SAM" id="MobiDB-lite"/>
    </source>
</evidence>